<dbReference type="PANTHER" id="PTHR12705:SF0">
    <property type="entry name" value="ORIGIN RECOGNITION COMPLEX SUBUNIT 5"/>
    <property type="match status" value="1"/>
</dbReference>
<evidence type="ECO:0000259" key="8">
    <source>
        <dbReference type="Pfam" id="PF13191"/>
    </source>
</evidence>
<evidence type="ECO:0000313" key="11">
    <source>
        <dbReference type="EMBL" id="EXJ93972.1"/>
    </source>
</evidence>
<comment type="subcellular location">
    <subcellularLocation>
        <location evidence="1">Nucleus</location>
    </subcellularLocation>
</comment>
<keyword evidence="4" id="KW-0547">Nucleotide-binding</keyword>
<reference evidence="11 12" key="1">
    <citation type="submission" date="2013-03" db="EMBL/GenBank/DDBJ databases">
        <title>The Genome Sequence of Capronia coronata CBS 617.96.</title>
        <authorList>
            <consortium name="The Broad Institute Genomics Platform"/>
            <person name="Cuomo C."/>
            <person name="de Hoog S."/>
            <person name="Gorbushina A."/>
            <person name="Walker B."/>
            <person name="Young S.K."/>
            <person name="Zeng Q."/>
            <person name="Gargeya S."/>
            <person name="Fitzgerald M."/>
            <person name="Haas B."/>
            <person name="Abouelleil A."/>
            <person name="Allen A.W."/>
            <person name="Alvarado L."/>
            <person name="Arachchi H.M."/>
            <person name="Berlin A.M."/>
            <person name="Chapman S.B."/>
            <person name="Gainer-Dewar J."/>
            <person name="Goldberg J."/>
            <person name="Griggs A."/>
            <person name="Gujja S."/>
            <person name="Hansen M."/>
            <person name="Howarth C."/>
            <person name="Imamovic A."/>
            <person name="Ireland A."/>
            <person name="Larimer J."/>
            <person name="McCowan C."/>
            <person name="Murphy C."/>
            <person name="Pearson M."/>
            <person name="Poon T.W."/>
            <person name="Priest M."/>
            <person name="Roberts A."/>
            <person name="Saif S."/>
            <person name="Shea T."/>
            <person name="Sisk P."/>
            <person name="Sykes S."/>
            <person name="Wortman J."/>
            <person name="Nusbaum C."/>
            <person name="Birren B."/>
        </authorList>
    </citation>
    <scope>NUCLEOTIDE SEQUENCE [LARGE SCALE GENOMIC DNA]</scope>
    <source>
        <strain evidence="11 12">CBS 617.96</strain>
    </source>
</reference>
<dbReference type="Gene3D" id="3.40.50.300">
    <property type="entry name" value="P-loop containing nucleotide triphosphate hydrolases"/>
    <property type="match status" value="1"/>
</dbReference>
<dbReference type="InterPro" id="IPR041664">
    <property type="entry name" value="AAA_16"/>
</dbReference>
<evidence type="ECO:0000259" key="10">
    <source>
        <dbReference type="Pfam" id="PF21639"/>
    </source>
</evidence>
<feature type="domain" description="ORC5 lid" evidence="10">
    <location>
        <begin position="221"/>
        <end position="288"/>
    </location>
</feature>
<evidence type="ECO:0000256" key="2">
    <source>
        <dbReference type="ARBA" id="ARBA00006269"/>
    </source>
</evidence>
<dbReference type="InterPro" id="IPR027417">
    <property type="entry name" value="P-loop_NTPase"/>
</dbReference>
<dbReference type="InterPro" id="IPR047088">
    <property type="entry name" value="ORC5_C"/>
</dbReference>
<dbReference type="Pfam" id="PF13191">
    <property type="entry name" value="AAA_16"/>
    <property type="match status" value="1"/>
</dbReference>
<gene>
    <name evidence="11" type="ORF">A1O1_02365</name>
</gene>
<dbReference type="EMBL" id="AMWN01000002">
    <property type="protein sequence ID" value="EXJ93972.1"/>
    <property type="molecule type" value="Genomic_DNA"/>
</dbReference>
<accession>W9YM47</accession>
<feature type="domain" description="Orc1-like AAA ATPase" evidence="8">
    <location>
        <begin position="16"/>
        <end position="159"/>
    </location>
</feature>
<feature type="compositionally biased region" description="Polar residues" evidence="7">
    <location>
        <begin position="316"/>
        <end position="336"/>
    </location>
</feature>
<dbReference type="RefSeq" id="XP_007721466.1">
    <property type="nucleotide sequence ID" value="XM_007723276.1"/>
</dbReference>
<sequence length="560" mass="61630">MGAPLPPELLQLISHQCPCREPQILQLATYFNGVFPSPAILVAHGLENTSKTDVIVRVLERRGFLHTVLRSRECLSQRHLISKIFAAALQAFGLDSRAEQFYKVDSINALLENLRKLFSQLDGTRLVVVLEDIDKLKQAGPTLLPALARLGDQIAGLSIIMTSTSPRPLILHRTGVPHVQFPPYTRRESVYIVTSEGIPPLPARPQDSTIKIDDDTISRLYAQFALTVYDSLIAATSSTSIHRFRSTCHKLWPRFIWPLVSGQAPPGAGRNKSWDFARLLVQNRALFQSEGEKALHQTLATSVRQRASAEHGTLESLPSESNQEAGRPESSNTPSRRNFLPSESLDGVRSRELQSKATSIRPPLLKHFPTLILIASYLASHTLPKHDILLFSRLSSSSATMVRKIRRLRQTPTKRKSNTTPTGTPSKNNSESKSPSRSRTKSILAVSAGLSVARPFSLERLVAILRAVHPHGISNRPGQGVTDRVYRELGELEKLRLVVRASGSGISGGGGTFGGASTSAGAADDPGEERWRVNVSRDWVVDMGKVWGMGISEYEVENEL</sequence>
<dbReference type="Proteomes" id="UP000019484">
    <property type="component" value="Unassembled WGS sequence"/>
</dbReference>
<dbReference type="HOGENOM" id="CLU_028223_2_0_1"/>
<dbReference type="PANTHER" id="PTHR12705">
    <property type="entry name" value="ORIGIN RECOGNITION COMPLEX SUBUNIT 5"/>
    <property type="match status" value="1"/>
</dbReference>
<comment type="caution">
    <text evidence="11">The sequence shown here is derived from an EMBL/GenBank/DDBJ whole genome shotgun (WGS) entry which is preliminary data.</text>
</comment>
<evidence type="ECO:0000256" key="5">
    <source>
        <dbReference type="ARBA" id="ARBA00022840"/>
    </source>
</evidence>
<dbReference type="GeneID" id="19157265"/>
<dbReference type="InterPro" id="IPR048866">
    <property type="entry name" value="ORC5_lid"/>
</dbReference>
<feature type="region of interest" description="Disordered" evidence="7">
    <location>
        <begin position="402"/>
        <end position="440"/>
    </location>
</feature>
<dbReference type="GO" id="GO:0003688">
    <property type="term" value="F:DNA replication origin binding"/>
    <property type="evidence" value="ECO:0007669"/>
    <property type="project" value="TreeGrafter"/>
</dbReference>
<evidence type="ECO:0000256" key="6">
    <source>
        <dbReference type="ARBA" id="ARBA00023242"/>
    </source>
</evidence>
<dbReference type="eggNOG" id="KOG2543">
    <property type="taxonomic scope" value="Eukaryota"/>
</dbReference>
<feature type="compositionally biased region" description="Low complexity" evidence="7">
    <location>
        <begin position="424"/>
        <end position="437"/>
    </location>
</feature>
<evidence type="ECO:0008006" key="13">
    <source>
        <dbReference type="Google" id="ProtNLM"/>
    </source>
</evidence>
<dbReference type="GO" id="GO:0005664">
    <property type="term" value="C:nuclear origin of replication recognition complex"/>
    <property type="evidence" value="ECO:0007669"/>
    <property type="project" value="TreeGrafter"/>
</dbReference>
<dbReference type="InterPro" id="IPR020796">
    <property type="entry name" value="ORC5"/>
</dbReference>
<feature type="region of interest" description="Disordered" evidence="7">
    <location>
        <begin position="307"/>
        <end position="356"/>
    </location>
</feature>
<feature type="compositionally biased region" description="Basic residues" evidence="7">
    <location>
        <begin position="403"/>
        <end position="417"/>
    </location>
</feature>
<name>W9YM47_9EURO</name>
<protein>
    <recommendedName>
        <fullName evidence="13">Orc1-like AAA ATPase domain-containing protein</fullName>
    </recommendedName>
</protein>
<dbReference type="Pfam" id="PF21639">
    <property type="entry name" value="ORC5_lid"/>
    <property type="match status" value="1"/>
</dbReference>
<keyword evidence="12" id="KW-1185">Reference proteome</keyword>
<organism evidence="11 12">
    <name type="scientific">Capronia coronata CBS 617.96</name>
    <dbReference type="NCBI Taxonomy" id="1182541"/>
    <lineage>
        <taxon>Eukaryota</taxon>
        <taxon>Fungi</taxon>
        <taxon>Dikarya</taxon>
        <taxon>Ascomycota</taxon>
        <taxon>Pezizomycotina</taxon>
        <taxon>Eurotiomycetes</taxon>
        <taxon>Chaetothyriomycetidae</taxon>
        <taxon>Chaetothyriales</taxon>
        <taxon>Herpotrichiellaceae</taxon>
        <taxon>Capronia</taxon>
    </lineage>
</organism>
<proteinExistence type="inferred from homology"/>
<evidence type="ECO:0000313" key="12">
    <source>
        <dbReference type="Proteomes" id="UP000019484"/>
    </source>
</evidence>
<evidence type="ECO:0000256" key="1">
    <source>
        <dbReference type="ARBA" id="ARBA00004123"/>
    </source>
</evidence>
<keyword evidence="5" id="KW-0067">ATP-binding</keyword>
<dbReference type="STRING" id="1182541.W9YM47"/>
<keyword evidence="3" id="KW-0235">DNA replication</keyword>
<evidence type="ECO:0000256" key="3">
    <source>
        <dbReference type="ARBA" id="ARBA00022705"/>
    </source>
</evidence>
<evidence type="ECO:0000256" key="4">
    <source>
        <dbReference type="ARBA" id="ARBA00022741"/>
    </source>
</evidence>
<dbReference type="OrthoDB" id="365981at2759"/>
<dbReference type="AlphaFoldDB" id="W9YM47"/>
<comment type="similarity">
    <text evidence="2">Belongs to the ORC5 family.</text>
</comment>
<dbReference type="GO" id="GO:0006270">
    <property type="term" value="P:DNA replication initiation"/>
    <property type="evidence" value="ECO:0007669"/>
    <property type="project" value="TreeGrafter"/>
</dbReference>
<keyword evidence="6" id="KW-0539">Nucleus</keyword>
<evidence type="ECO:0000259" key="9">
    <source>
        <dbReference type="Pfam" id="PF14630"/>
    </source>
</evidence>
<feature type="domain" description="Origin recognition complex subunit 5 C-terminal" evidence="9">
    <location>
        <begin position="365"/>
        <end position="554"/>
    </location>
</feature>
<evidence type="ECO:0000256" key="7">
    <source>
        <dbReference type="SAM" id="MobiDB-lite"/>
    </source>
</evidence>
<dbReference type="Pfam" id="PF14630">
    <property type="entry name" value="ORC5_C"/>
    <property type="match status" value="1"/>
</dbReference>